<reference evidence="1" key="1">
    <citation type="submission" date="2021-02" db="EMBL/GenBank/DDBJ databases">
        <authorList>
            <person name="Dougan E. K."/>
            <person name="Rhodes N."/>
            <person name="Thang M."/>
            <person name="Chan C."/>
        </authorList>
    </citation>
    <scope>NUCLEOTIDE SEQUENCE</scope>
</reference>
<sequence length="150" mass="17141">MLLRKVRMVLPEDLQQAIRQDVIEIGEVVGRLCPWSDTFDFKIEVIGENSCSRWHRDNYCARAIVTYNSVATVYTPDDNVNFWELENCGVNDHIIKDPTRVVSVPVGDVFFMKGNKFPCGPKGLVHKSPEIQRHYNGLVVNRLVLKVDVP</sequence>
<dbReference type="InterPro" id="IPR014955">
    <property type="entry name" value="DUF1826"/>
</dbReference>
<protein>
    <submittedName>
        <fullName evidence="1">U2AF35A protein</fullName>
    </submittedName>
</protein>
<organism evidence="1 2">
    <name type="scientific">Symbiodinium pilosum</name>
    <name type="common">Dinoflagellate</name>
    <dbReference type="NCBI Taxonomy" id="2952"/>
    <lineage>
        <taxon>Eukaryota</taxon>
        <taxon>Sar</taxon>
        <taxon>Alveolata</taxon>
        <taxon>Dinophyceae</taxon>
        <taxon>Suessiales</taxon>
        <taxon>Symbiodiniaceae</taxon>
        <taxon>Symbiodinium</taxon>
    </lineage>
</organism>
<name>A0A812NFT6_SYMPI</name>
<dbReference type="EMBL" id="CAJNIZ010011079">
    <property type="protein sequence ID" value="CAE7310972.1"/>
    <property type="molecule type" value="Genomic_DNA"/>
</dbReference>
<dbReference type="Proteomes" id="UP000649617">
    <property type="component" value="Unassembled WGS sequence"/>
</dbReference>
<dbReference type="OrthoDB" id="413197at2759"/>
<accession>A0A812NFT6</accession>
<gene>
    <name evidence="1" type="primary">U2AF35A</name>
    <name evidence="1" type="ORF">SPIL2461_LOCUS7038</name>
</gene>
<comment type="caution">
    <text evidence="1">The sequence shown here is derived from an EMBL/GenBank/DDBJ whole genome shotgun (WGS) entry which is preliminary data.</text>
</comment>
<dbReference type="AlphaFoldDB" id="A0A812NFT6"/>
<evidence type="ECO:0000313" key="2">
    <source>
        <dbReference type="Proteomes" id="UP000649617"/>
    </source>
</evidence>
<proteinExistence type="predicted"/>
<keyword evidence="2" id="KW-1185">Reference proteome</keyword>
<dbReference type="Pfam" id="PF08856">
    <property type="entry name" value="DUF1826"/>
    <property type="match status" value="1"/>
</dbReference>
<evidence type="ECO:0000313" key="1">
    <source>
        <dbReference type="EMBL" id="CAE7310972.1"/>
    </source>
</evidence>